<keyword evidence="3" id="KW-1185">Reference proteome</keyword>
<dbReference type="Proteomes" id="UP000653797">
    <property type="component" value="Unassembled WGS sequence"/>
</dbReference>
<dbReference type="Pfam" id="PF06452">
    <property type="entry name" value="CBM9_1"/>
    <property type="match status" value="1"/>
</dbReference>
<comment type="caution">
    <text evidence="2">The sequence shown here is derived from an EMBL/GenBank/DDBJ whole genome shotgun (WGS) entry which is preliminary data.</text>
</comment>
<gene>
    <name evidence="2" type="ORF">IC230_07195</name>
</gene>
<dbReference type="EMBL" id="JACXAA010000002">
    <property type="protein sequence ID" value="MBD2752667.1"/>
    <property type="molecule type" value="Genomic_DNA"/>
</dbReference>
<accession>A0A927AZT1</accession>
<sequence>MILSFAVLLTLYRVGYAQQSDSTQYLIKKTDDFQVSGIGDHANWSKTNWVPITVQESANRPLGTKTKVLYSGTGMYFLFQCDDQKLTATIQEDFGSLFKEDVVEVFLWPDPAVPIYFEYEVSPLNFELPILVPNINGKAQGWKPWNYRANNKTQHATSIQGGEKMSHSAINGWTAEFFIPYRLLSPIVPAIPTSGTKWRGNLYRIDYDQGYQTWSWKKTSGSFHEFKRYGTLVFE</sequence>
<dbReference type="CDD" id="cd09620">
    <property type="entry name" value="CBM9_like_3"/>
    <property type="match status" value="1"/>
</dbReference>
<dbReference type="GO" id="GO:0004553">
    <property type="term" value="F:hydrolase activity, hydrolyzing O-glycosyl compounds"/>
    <property type="evidence" value="ECO:0007669"/>
    <property type="project" value="InterPro"/>
</dbReference>
<dbReference type="InterPro" id="IPR010502">
    <property type="entry name" value="Carb-bd_dom_fam9"/>
</dbReference>
<proteinExistence type="predicted"/>
<dbReference type="GO" id="GO:0016052">
    <property type="term" value="P:carbohydrate catabolic process"/>
    <property type="evidence" value="ECO:0007669"/>
    <property type="project" value="InterPro"/>
</dbReference>
<feature type="domain" description="Carbohydrate-binding" evidence="1">
    <location>
        <begin position="42"/>
        <end position="127"/>
    </location>
</feature>
<dbReference type="GO" id="GO:0030246">
    <property type="term" value="F:carbohydrate binding"/>
    <property type="evidence" value="ECO:0007669"/>
    <property type="project" value="InterPro"/>
</dbReference>
<evidence type="ECO:0000313" key="2">
    <source>
        <dbReference type="EMBL" id="MBD2752667.1"/>
    </source>
</evidence>
<organism evidence="2 3">
    <name type="scientific">Spirosoma validum</name>
    <dbReference type="NCBI Taxonomy" id="2771355"/>
    <lineage>
        <taxon>Bacteria</taxon>
        <taxon>Pseudomonadati</taxon>
        <taxon>Bacteroidota</taxon>
        <taxon>Cytophagia</taxon>
        <taxon>Cytophagales</taxon>
        <taxon>Cytophagaceae</taxon>
        <taxon>Spirosoma</taxon>
    </lineage>
</organism>
<name>A0A927AZT1_9BACT</name>
<reference evidence="2" key="1">
    <citation type="submission" date="2020-09" db="EMBL/GenBank/DDBJ databases">
        <authorList>
            <person name="Kim M.K."/>
        </authorList>
    </citation>
    <scope>NUCLEOTIDE SEQUENCE</scope>
    <source>
        <strain evidence="2">BT704</strain>
    </source>
</reference>
<dbReference type="AlphaFoldDB" id="A0A927AZT1"/>
<protein>
    <submittedName>
        <fullName evidence="2">Carbohydrate-binding family 9-like protein</fullName>
    </submittedName>
</protein>
<dbReference type="Gene3D" id="2.60.40.1190">
    <property type="match status" value="1"/>
</dbReference>
<evidence type="ECO:0000313" key="3">
    <source>
        <dbReference type="Proteomes" id="UP000653797"/>
    </source>
</evidence>
<evidence type="ECO:0000259" key="1">
    <source>
        <dbReference type="Pfam" id="PF06452"/>
    </source>
</evidence>
<dbReference type="SUPFAM" id="SSF49344">
    <property type="entry name" value="CBD9-like"/>
    <property type="match status" value="1"/>
</dbReference>